<comment type="subcellular location">
    <subcellularLocation>
        <location evidence="1">Membrane</location>
        <topology evidence="1">Multi-pass membrane protein</topology>
    </subcellularLocation>
</comment>
<dbReference type="FunFam" id="1.20.1080.10:FF:000064">
    <property type="entry name" value="Uncharacterized protein"/>
    <property type="match status" value="1"/>
</dbReference>
<evidence type="ECO:0008006" key="14">
    <source>
        <dbReference type="Google" id="ProtNLM"/>
    </source>
</evidence>
<evidence type="ECO:0000313" key="13">
    <source>
        <dbReference type="Proteomes" id="UP001488838"/>
    </source>
</evidence>
<evidence type="ECO:0000256" key="11">
    <source>
        <dbReference type="SAM" id="Phobius"/>
    </source>
</evidence>
<evidence type="ECO:0000256" key="6">
    <source>
        <dbReference type="ARBA" id="ARBA00023136"/>
    </source>
</evidence>
<feature type="transmembrane region" description="Helical" evidence="11">
    <location>
        <begin position="68"/>
        <end position="94"/>
    </location>
</feature>
<dbReference type="Gene3D" id="1.20.1080.10">
    <property type="entry name" value="Glycerol uptake facilitator protein"/>
    <property type="match status" value="1"/>
</dbReference>
<dbReference type="CDD" id="cd00333">
    <property type="entry name" value="MIP"/>
    <property type="match status" value="1"/>
</dbReference>
<dbReference type="PRINTS" id="PR00783">
    <property type="entry name" value="MINTRINSICP"/>
</dbReference>
<dbReference type="GO" id="GO:0015250">
    <property type="term" value="F:water channel activity"/>
    <property type="evidence" value="ECO:0007669"/>
    <property type="project" value="TreeGrafter"/>
</dbReference>
<dbReference type="GO" id="GO:0016323">
    <property type="term" value="C:basolateral plasma membrane"/>
    <property type="evidence" value="ECO:0007669"/>
    <property type="project" value="TreeGrafter"/>
</dbReference>
<dbReference type="EMBL" id="JBBHLL010000191">
    <property type="protein sequence ID" value="KAK7810617.1"/>
    <property type="molecule type" value="Genomic_DNA"/>
</dbReference>
<feature type="transmembrane region" description="Helical" evidence="11">
    <location>
        <begin position="26"/>
        <end position="47"/>
    </location>
</feature>
<keyword evidence="6 11" id="KW-0472">Membrane</keyword>
<dbReference type="Proteomes" id="UP001488838">
    <property type="component" value="Unassembled WGS sequence"/>
</dbReference>
<dbReference type="PANTHER" id="PTHR43829">
    <property type="entry name" value="AQUAPORIN OR AQUAGLYCEROPORIN RELATED"/>
    <property type="match status" value="1"/>
</dbReference>
<sequence length="332" mass="35325">MTLVFGLGSVAHMVLGEQKMGSFLGVNLGFGFGVTMGVHVGGGISGAHMNAAVTFANCAVGRMPWRKFPLYVLGQFLGSFLASATTYLLFYGAIDHFAGGDLLVTGSLATANIFATYLPDHMTLWQGFLDEVSAQDRRVLDGIVPKDPSLPLQIWGPAWAPVAWPCPQWVAMAFPPQVFLTAILQLCLFAITDKKNNPALQGTEALVIGVLVCVIGVSLGMNSGYAINPSRDLPPRFFTFIAGWGKPVFRAGNNWWWVPVVAPLLGAYIGGIVYLGLIHSSIPQGPQSLENAEAGDQKITVSSKAPPMPISTTPASTQPAPPPSDSVPVERF</sequence>
<keyword evidence="5 11" id="KW-1133">Transmembrane helix</keyword>
<proteinExistence type="inferred from homology"/>
<feature type="region of interest" description="Disordered" evidence="10">
    <location>
        <begin position="288"/>
        <end position="332"/>
    </location>
</feature>
<protein>
    <recommendedName>
        <fullName evidence="14">Aquaporin-7</fullName>
    </recommendedName>
</protein>
<dbReference type="PANTHER" id="PTHR43829:SF15">
    <property type="entry name" value="AQUAPORIN-7"/>
    <property type="match status" value="1"/>
</dbReference>
<dbReference type="Pfam" id="PF00230">
    <property type="entry name" value="MIP"/>
    <property type="match status" value="2"/>
</dbReference>
<dbReference type="InterPro" id="IPR050363">
    <property type="entry name" value="MIP/Aquaporin"/>
</dbReference>
<gene>
    <name evidence="12" type="ORF">U0070_022953</name>
</gene>
<dbReference type="SUPFAM" id="SSF81338">
    <property type="entry name" value="Aquaporin-like"/>
    <property type="match status" value="2"/>
</dbReference>
<reference evidence="12 13" key="1">
    <citation type="journal article" date="2023" name="bioRxiv">
        <title>Conserved and derived expression patterns and positive selection on dental genes reveal complex evolutionary context of ever-growing rodent molars.</title>
        <authorList>
            <person name="Calamari Z.T."/>
            <person name="Song A."/>
            <person name="Cohen E."/>
            <person name="Akter M."/>
            <person name="Roy R.D."/>
            <person name="Hallikas O."/>
            <person name="Christensen M.M."/>
            <person name="Li P."/>
            <person name="Marangoni P."/>
            <person name="Jernvall J."/>
            <person name="Klein O.D."/>
        </authorList>
    </citation>
    <scope>NUCLEOTIDE SEQUENCE [LARGE SCALE GENOMIC DNA]</scope>
    <source>
        <strain evidence="12">V071</strain>
    </source>
</reference>
<evidence type="ECO:0000256" key="10">
    <source>
        <dbReference type="SAM" id="MobiDB-lite"/>
    </source>
</evidence>
<comment type="catalytic activity">
    <reaction evidence="7">
        <text>H2O(in) = H2O(out)</text>
        <dbReference type="Rhea" id="RHEA:29667"/>
        <dbReference type="ChEBI" id="CHEBI:15377"/>
    </reaction>
</comment>
<feature type="transmembrane region" description="Helical" evidence="11">
    <location>
        <begin position="169"/>
        <end position="191"/>
    </location>
</feature>
<dbReference type="PRINTS" id="PR02019">
    <property type="entry name" value="AQUAPORIN7"/>
</dbReference>
<evidence type="ECO:0000313" key="12">
    <source>
        <dbReference type="EMBL" id="KAK7810617.1"/>
    </source>
</evidence>
<name>A0AAW0I887_MYOGA</name>
<evidence type="ECO:0000256" key="5">
    <source>
        <dbReference type="ARBA" id="ARBA00022989"/>
    </source>
</evidence>
<evidence type="ECO:0000256" key="9">
    <source>
        <dbReference type="RuleBase" id="RU000477"/>
    </source>
</evidence>
<dbReference type="GO" id="GO:0015254">
    <property type="term" value="F:glycerol channel activity"/>
    <property type="evidence" value="ECO:0007669"/>
    <property type="project" value="TreeGrafter"/>
</dbReference>
<dbReference type="InterPro" id="IPR000425">
    <property type="entry name" value="MIP"/>
</dbReference>
<dbReference type="AlphaFoldDB" id="A0AAW0I887"/>
<keyword evidence="3 9" id="KW-0813">Transport</keyword>
<evidence type="ECO:0000256" key="7">
    <source>
        <dbReference type="ARBA" id="ARBA00034651"/>
    </source>
</evidence>
<evidence type="ECO:0000256" key="3">
    <source>
        <dbReference type="ARBA" id="ARBA00022448"/>
    </source>
</evidence>
<keyword evidence="13" id="KW-1185">Reference proteome</keyword>
<evidence type="ECO:0000256" key="4">
    <source>
        <dbReference type="ARBA" id="ARBA00022692"/>
    </source>
</evidence>
<comment type="caution">
    <text evidence="12">The sequence shown here is derived from an EMBL/GenBank/DDBJ whole genome shotgun (WGS) entry which is preliminary data.</text>
</comment>
<evidence type="ECO:0000256" key="8">
    <source>
        <dbReference type="ARBA" id="ARBA00049405"/>
    </source>
</evidence>
<keyword evidence="4 9" id="KW-0812">Transmembrane</keyword>
<evidence type="ECO:0000256" key="1">
    <source>
        <dbReference type="ARBA" id="ARBA00004141"/>
    </source>
</evidence>
<dbReference type="GO" id="GO:0015204">
    <property type="term" value="F:urea transmembrane transporter activity"/>
    <property type="evidence" value="ECO:0007669"/>
    <property type="project" value="TreeGrafter"/>
</dbReference>
<evidence type="ECO:0000256" key="2">
    <source>
        <dbReference type="ARBA" id="ARBA00006175"/>
    </source>
</evidence>
<feature type="transmembrane region" description="Helical" evidence="11">
    <location>
        <begin position="203"/>
        <end position="227"/>
    </location>
</feature>
<comment type="similarity">
    <text evidence="2 9">Belongs to the MIP/aquaporin (TC 1.A.8) family.</text>
</comment>
<dbReference type="InterPro" id="IPR023271">
    <property type="entry name" value="Aquaporin-like"/>
</dbReference>
<comment type="catalytic activity">
    <reaction evidence="8">
        <text>glycerol(in) = glycerol(out)</text>
        <dbReference type="Rhea" id="RHEA:29675"/>
        <dbReference type="ChEBI" id="CHEBI:17754"/>
    </reaction>
</comment>
<organism evidence="12 13">
    <name type="scientific">Myodes glareolus</name>
    <name type="common">Bank vole</name>
    <name type="synonym">Clethrionomys glareolus</name>
    <dbReference type="NCBI Taxonomy" id="447135"/>
    <lineage>
        <taxon>Eukaryota</taxon>
        <taxon>Metazoa</taxon>
        <taxon>Chordata</taxon>
        <taxon>Craniata</taxon>
        <taxon>Vertebrata</taxon>
        <taxon>Euteleostomi</taxon>
        <taxon>Mammalia</taxon>
        <taxon>Eutheria</taxon>
        <taxon>Euarchontoglires</taxon>
        <taxon>Glires</taxon>
        <taxon>Rodentia</taxon>
        <taxon>Myomorpha</taxon>
        <taxon>Muroidea</taxon>
        <taxon>Cricetidae</taxon>
        <taxon>Arvicolinae</taxon>
        <taxon>Myodes</taxon>
    </lineage>
</organism>
<accession>A0AAW0I887</accession>
<feature type="transmembrane region" description="Helical" evidence="11">
    <location>
        <begin position="255"/>
        <end position="277"/>
    </location>
</feature>